<feature type="compositionally biased region" description="Polar residues" evidence="2">
    <location>
        <begin position="51"/>
        <end position="63"/>
    </location>
</feature>
<keyword evidence="1" id="KW-0677">Repeat</keyword>
<proteinExistence type="predicted"/>
<dbReference type="InterPro" id="IPR006530">
    <property type="entry name" value="YD"/>
</dbReference>
<dbReference type="NCBIfam" id="TIGR03696">
    <property type="entry name" value="Rhs_assc_core"/>
    <property type="match status" value="1"/>
</dbReference>
<dbReference type="EMBL" id="CP017634">
    <property type="protein sequence ID" value="ATW26923.1"/>
    <property type="molecule type" value="Genomic_DNA"/>
</dbReference>
<dbReference type="RefSeq" id="WP_148136255.1">
    <property type="nucleotide sequence ID" value="NZ_CP017634.1"/>
</dbReference>
<sequence length="1767" mass="200687">MKKIIVWLLIATFLVSSIPVPGLAQTGQGDVQVQEQITVNESDGTEEQDQDQSIVDTPQNTITSDEEENSMTTDPDTPIFSNPSADNSVNDEVYGEENNTVIEDVYGIDMELQNLRRKAVMEVLSRINTFNAASEEEKQLILEVFQVDEETISIFEEKGYSLLDAIQFAILVLHYDFSIAEIEQATTVYKDFKKISYELIHQKLAQEQLKLTDEDSANLSLMSSDSGLETDYDKYFSAPYDVKTANDESIDYNSGRLSIEKNLLSLPGRNQLDLNVSVRYDSAVANFYDYTWRYWPGGGDPWIGNYTSSTAPYLEARDQLGPGWSFGFSSIEIIETDDDDELYLHLGDGRTYKVNFTSTAGDSNLKDYPGKDLRLETDDETFTSGYECSAYVLIHKDGKKEYFGYEGKLLGITDRYNNTIKFEYTTVSGNSVILITDTLNRVTKILYENTSPGKKVTILEPDSTPADTDNPRTQLFLELTTVKYVLTKIVDQKNRETTFNYNYDTGMFNFFDGGCMIRQDGQDVILDSHDGYNTYANLTSITYPTSASSSYTFEKTNGNLGEKGIYEYYRVNVRKDLENGSEYNKKTFSYSDQNGGNNYTGYPSARDPNSLPSTLEYSIQIADENNRKDICTFNNKHLKIKEENKITNGETETLLKETTSTYDTNKLPDLVTTVNYGYAGDNLTDGTQLTKSQDYDYNEYGDLLRYLDEQGAVTEYQYEANYHQKTLEKRTIDQSRWAKTEYGVNSSTGNVEWMKQYYTDNGTEKTINTYYPAYDSYGNILTSQIEKENGTRIQENYEYSATYNHAYLTKKYSTVTDYTGSPEIIEENYTYNLYTGRLFTANNNGQETKYYYDELGRQTKIINPDLSEKNISYNDTTNTATITLENNFQARNLYDGLGRLVKKQEIKEGQWVTTQENHYNALSQVDWTKDGKNNNTRFEYDIFGRVTKTINPDATFRRTQYYDTKSKKIEINEENAEHAYFYDQGGNLIKETVKPRINQGEEYTSTYAYDYLGRKTYQKDPQGSETYYTYDELGRLTTVQNAQNEITRYQYNHQNQLTKIIQQKLDSSGNQTGTIENTKEYDELGRLIKSIDPSQHIEYIKYDRFGNITHKKDRLGQIISYTYDTLNRPLTETAKDTGGNTQQTITYNYTRLNTENILTITDSRGMVTYEFYANGKLKKETQPDGKNIYYEYDQNGNKSKMVDPYGLSVDYTYDQLNRLDLVTIGQTKTFDYDYYNDGMLKSIKYPNTNIVANYTYDDANRLNTLTNTIGTENTSYSYGYDANSNITSVNDNGSITNYQYDPLNRLEIIDRTYNNQRVQYSYDNRGNRTEEIINFSPYPLTNAQFTYNVFNQLTQYNENYFYQYDYRGLRTQKKTVQGGVTTGITRYFNDSIGRVIAEADINGNATSQIIWADKPLAIKKGNAYYYYIYNGHGDVVKLVNESGTIVNSYTYDEWGNILSKNEQIANPIRYAAGYYDEESGLYYLMARYYDPTVGRFISEDSVEGQLTNPLSLNRYVYAVNNPVIYNDPNGNIFGTIIGGLIGGIIGGISAALHHTDIGTGIISGAVGGAIAGAAVDITIATGGTALVPLAIGSAVGGGVGAMAGNAIDQVGNRWNWGYGENLSYVGSTLNYGSMVTSGIIGLGTGALSGYTGYGIIQAGKYGESLFSNAAKNALTYGDNITVENTMAGIYRSAYNMSNSLLRADVTFTSLYNMGSSLADYYVNSNYKNNNYNYNNNYNNSYNNSYNYYTYSPYYSSYNSLYYNYFPY</sequence>
<evidence type="ECO:0000256" key="3">
    <source>
        <dbReference type="SAM" id="SignalP"/>
    </source>
</evidence>
<dbReference type="Gene3D" id="2.180.10.10">
    <property type="entry name" value="RHS repeat-associated core"/>
    <property type="match status" value="2"/>
</dbReference>
<gene>
    <name evidence="5" type="ORF">DCMF_21120</name>
</gene>
<feature type="domain" description="Teneurin-like YD-shell" evidence="4">
    <location>
        <begin position="1253"/>
        <end position="1523"/>
    </location>
</feature>
<feature type="signal peptide" evidence="3">
    <location>
        <begin position="1"/>
        <end position="24"/>
    </location>
</feature>
<evidence type="ECO:0000313" key="6">
    <source>
        <dbReference type="Proteomes" id="UP000323521"/>
    </source>
</evidence>
<feature type="chain" id="PRO_5018296845" description="Teneurin-like YD-shell domain-containing protein" evidence="3">
    <location>
        <begin position="25"/>
        <end position="1767"/>
    </location>
</feature>
<organism evidence="5 6">
    <name type="scientific">Formimonas warabiya</name>
    <dbReference type="NCBI Taxonomy" id="1761012"/>
    <lineage>
        <taxon>Bacteria</taxon>
        <taxon>Bacillati</taxon>
        <taxon>Bacillota</taxon>
        <taxon>Clostridia</taxon>
        <taxon>Eubacteriales</taxon>
        <taxon>Peptococcaceae</taxon>
        <taxon>Candidatus Formimonas</taxon>
    </lineage>
</organism>
<feature type="compositionally biased region" description="Polar residues" evidence="2">
    <location>
        <begin position="70"/>
        <end position="90"/>
    </location>
</feature>
<dbReference type="KEGG" id="fwa:DCMF_21120"/>
<dbReference type="InterPro" id="IPR050708">
    <property type="entry name" value="T6SS_VgrG/RHS"/>
</dbReference>
<feature type="region of interest" description="Disordered" evidence="2">
    <location>
        <begin position="587"/>
        <end position="610"/>
    </location>
</feature>
<feature type="compositionally biased region" description="Polar residues" evidence="2">
    <location>
        <begin position="587"/>
        <end position="601"/>
    </location>
</feature>
<dbReference type="Pfam" id="PF25023">
    <property type="entry name" value="TEN_YD-shell"/>
    <property type="match status" value="2"/>
</dbReference>
<evidence type="ECO:0000313" key="5">
    <source>
        <dbReference type="EMBL" id="ATW26923.1"/>
    </source>
</evidence>
<protein>
    <recommendedName>
        <fullName evidence="4">Teneurin-like YD-shell domain-containing protein</fullName>
    </recommendedName>
</protein>
<evidence type="ECO:0000256" key="1">
    <source>
        <dbReference type="ARBA" id="ARBA00022737"/>
    </source>
</evidence>
<keyword evidence="3" id="KW-0732">Signal</keyword>
<accession>A0A3G1KWL0</accession>
<feature type="domain" description="Teneurin-like YD-shell" evidence="4">
    <location>
        <begin position="996"/>
        <end position="1131"/>
    </location>
</feature>
<dbReference type="PANTHER" id="PTHR32305">
    <property type="match status" value="1"/>
</dbReference>
<dbReference type="PANTHER" id="PTHR32305:SF15">
    <property type="entry name" value="PROTEIN RHSA-RELATED"/>
    <property type="match status" value="1"/>
</dbReference>
<dbReference type="InterPro" id="IPR022385">
    <property type="entry name" value="Rhs_assc_core"/>
</dbReference>
<name>A0A3G1KWL0_FORW1</name>
<dbReference type="InterPro" id="IPR056823">
    <property type="entry name" value="TEN-like_YD-shell"/>
</dbReference>
<evidence type="ECO:0000259" key="4">
    <source>
        <dbReference type="Pfam" id="PF25023"/>
    </source>
</evidence>
<keyword evidence="6" id="KW-1185">Reference proteome</keyword>
<evidence type="ECO:0000256" key="2">
    <source>
        <dbReference type="SAM" id="MobiDB-lite"/>
    </source>
</evidence>
<reference evidence="5 6" key="1">
    <citation type="submission" date="2016-10" db="EMBL/GenBank/DDBJ databases">
        <title>Complete Genome Sequence of Peptococcaceae strain DCMF.</title>
        <authorList>
            <person name="Edwards R.J."/>
            <person name="Holland S.I."/>
            <person name="Deshpande N.P."/>
            <person name="Wong Y.K."/>
            <person name="Ertan H."/>
            <person name="Manefield M."/>
            <person name="Russell T.L."/>
            <person name="Lee M.J."/>
        </authorList>
    </citation>
    <scope>NUCLEOTIDE SEQUENCE [LARGE SCALE GENOMIC DNA]</scope>
    <source>
        <strain evidence="5 6">DCMF</strain>
    </source>
</reference>
<dbReference type="OrthoDB" id="513777at2"/>
<dbReference type="NCBIfam" id="TIGR01643">
    <property type="entry name" value="YD_repeat_2x"/>
    <property type="match status" value="2"/>
</dbReference>
<feature type="region of interest" description="Disordered" evidence="2">
    <location>
        <begin position="43"/>
        <end position="91"/>
    </location>
</feature>
<dbReference type="Proteomes" id="UP000323521">
    <property type="component" value="Chromosome"/>
</dbReference>